<comment type="caution">
    <text evidence="2">The sequence shown here is derived from an EMBL/GenBank/DDBJ whole genome shotgun (WGS) entry which is preliminary data.</text>
</comment>
<dbReference type="InterPro" id="IPR012433">
    <property type="entry name" value="Imm11"/>
</dbReference>
<proteinExistence type="predicted"/>
<dbReference type="Pfam" id="PF07791">
    <property type="entry name" value="Imm11"/>
    <property type="match status" value="1"/>
</dbReference>
<evidence type="ECO:0000259" key="1">
    <source>
        <dbReference type="Pfam" id="PF07791"/>
    </source>
</evidence>
<name>A0ABV5AYY7_9BACL</name>
<dbReference type="RefSeq" id="WP_375357701.1">
    <property type="nucleotide sequence ID" value="NZ_JBHHMI010000031.1"/>
</dbReference>
<reference evidence="2 3" key="1">
    <citation type="submission" date="2024-09" db="EMBL/GenBank/DDBJ databases">
        <title>Paenibacillus zeirhizospherea sp. nov., isolated from surface of the maize (Zea mays) roots in a horticulture field, Hungary.</title>
        <authorList>
            <person name="Marton D."/>
            <person name="Farkas M."/>
            <person name="Bedics A."/>
            <person name="Toth E."/>
            <person name="Tancsics A."/>
            <person name="Boka K."/>
            <person name="Maroti G."/>
            <person name="Kriszt B."/>
            <person name="Cserhati M."/>
        </authorList>
    </citation>
    <scope>NUCLEOTIDE SEQUENCE [LARGE SCALE GENOMIC DNA]</scope>
    <source>
        <strain evidence="2 3">KCTC 33519</strain>
    </source>
</reference>
<dbReference type="Proteomes" id="UP001580346">
    <property type="component" value="Unassembled WGS sequence"/>
</dbReference>
<evidence type="ECO:0000313" key="3">
    <source>
        <dbReference type="Proteomes" id="UP001580346"/>
    </source>
</evidence>
<organism evidence="2 3">
    <name type="scientific">Paenibacillus enshidis</name>
    <dbReference type="NCBI Taxonomy" id="1458439"/>
    <lineage>
        <taxon>Bacteria</taxon>
        <taxon>Bacillati</taxon>
        <taxon>Bacillota</taxon>
        <taxon>Bacilli</taxon>
        <taxon>Bacillales</taxon>
        <taxon>Paenibacillaceae</taxon>
        <taxon>Paenibacillus</taxon>
    </lineage>
</organism>
<accession>A0ABV5AYY7</accession>
<evidence type="ECO:0000313" key="2">
    <source>
        <dbReference type="EMBL" id="MFB5269429.1"/>
    </source>
</evidence>
<gene>
    <name evidence="2" type="ORF">ACE41H_21970</name>
</gene>
<keyword evidence="3" id="KW-1185">Reference proteome</keyword>
<protein>
    <submittedName>
        <fullName evidence="2">Imm11 family protein</fullName>
    </submittedName>
</protein>
<sequence>MKIWQLSSGYKPLMVDIEDETNPQIDEMLGNISRGQSMQQEWRPLRVLYKADKGKSIDFPRYAPAMNVFNDRAVSVLEPLIDGLVEFLPLIDDKYNFYFCNVINILDCVDHEKSVPEIMLDKIISYHSLYFKEDLLQTERRHIFKIPELVRTRVYVSDEFRDAVLEAGLKGLDFIQVWDSEFTKEDEIAEQQRYEDYLAELEQNKGTEMSWNEAMKLLDEGKAVASGHWKLQKNADKELLVGQLTYDLNYEFAQLIYIPPILLDLKWHEVERSE</sequence>
<feature type="domain" description="Immunity MXAN-0049 protein" evidence="1">
    <location>
        <begin position="94"/>
        <end position="177"/>
    </location>
</feature>
<dbReference type="EMBL" id="JBHHMI010000031">
    <property type="protein sequence ID" value="MFB5269429.1"/>
    <property type="molecule type" value="Genomic_DNA"/>
</dbReference>